<sequence>MISTNIIEGNPTKSFFIEMITRDISIKDSILDLLDNSIDGANKINHQSYEGLFIDIVINKDTFIVKDNCGGFDLNTAQKYAFRFGRPDDAPQTEGSIGRFGVGMKRALFKMGQNFEVESKTETDHFQIDVDVKQWKQQKTTIKNAEDISVEVENWNFSYSFITEQSNNLSENGTYIKVINLNKEVASIFEDNSFLIELEDDIERLLNFSIEKGIKIILNGKQLRKKGIVLFNSESLPYMFEGIIDGVNVRIAAGLSYVGDPRTSGWYIYCNDRLVLEADQSDITLWGTSGIPRWHPDYVMFKGIIYFDSEDTLKLPLTTTKKGIDSTSEVYSKTKFYIREAMTSVLAFLKEIRNLGNEANDYRIFLGEQEDVVSVKDLKSIEITKERIFSAPRLDYEKISLKKNNVRISFEKPEKIVQYLKEYTGIKLNKDLGKYLFEYFLNMEGIENE</sequence>
<dbReference type="Pfam" id="PF13589">
    <property type="entry name" value="HATPase_c_3"/>
    <property type="match status" value="1"/>
</dbReference>
<evidence type="ECO:0000313" key="1">
    <source>
        <dbReference type="EMBL" id="AGR55442.1"/>
    </source>
</evidence>
<dbReference type="AlphaFoldDB" id="S5MG21"/>
<dbReference type="Gene3D" id="3.30.565.10">
    <property type="entry name" value="Histidine kinase-like ATPase, C-terminal domain"/>
    <property type="match status" value="1"/>
</dbReference>
<proteinExistence type="predicted"/>
<dbReference type="EMBL" id="KF241852">
    <property type="protein sequence ID" value="AGR55442.1"/>
    <property type="molecule type" value="Genomic_DNA"/>
</dbReference>
<evidence type="ECO:0008006" key="2">
    <source>
        <dbReference type="Google" id="ProtNLM"/>
    </source>
</evidence>
<dbReference type="InterPro" id="IPR036890">
    <property type="entry name" value="HATPase_C_sf"/>
</dbReference>
<dbReference type="RefSeq" id="WP_253255916.1">
    <property type="nucleotide sequence ID" value="NZ_BJSX01000073.1"/>
</dbReference>
<reference evidence="1" key="2">
    <citation type="submission" date="2013-06" db="EMBL/GenBank/DDBJ databases">
        <authorList>
            <person name="Habib C."/>
            <person name="Duchaud E."/>
        </authorList>
    </citation>
    <scope>NUCLEOTIDE SEQUENCE</scope>
    <source>
        <strain evidence="1">KU060626-59</strain>
    </source>
</reference>
<organism evidence="1">
    <name type="scientific">Flavobacterium psychrophilum</name>
    <dbReference type="NCBI Taxonomy" id="96345"/>
    <lineage>
        <taxon>Bacteria</taxon>
        <taxon>Pseudomonadati</taxon>
        <taxon>Bacteroidota</taxon>
        <taxon>Flavobacteriia</taxon>
        <taxon>Flavobacteriales</taxon>
        <taxon>Flavobacteriaceae</taxon>
        <taxon>Flavobacterium</taxon>
    </lineage>
</organism>
<name>S5MG21_FLAPS</name>
<protein>
    <recommendedName>
        <fullName evidence="2">ATP-binding protein</fullName>
    </recommendedName>
</protein>
<dbReference type="SUPFAM" id="SSF55874">
    <property type="entry name" value="ATPase domain of HSP90 chaperone/DNA topoisomerase II/histidine kinase"/>
    <property type="match status" value="1"/>
</dbReference>
<reference evidence="1" key="1">
    <citation type="journal article" date="2013" name="FEMS Microbiol. Lett.">
        <title>From the Flavobacterium genus to the phylum Bacteroidetes: genomic analysis of dnd gene clusters.</title>
        <authorList>
            <person name="Barbier P."/>
            <person name="Lunazzi A."/>
            <person name="Fujiwara-Nagata E."/>
            <person name="Avendano-Herrera R."/>
            <person name="Bernardet J.F."/>
            <person name="Touchon M."/>
            <person name="Duchaud E."/>
        </authorList>
    </citation>
    <scope>NUCLEOTIDE SEQUENCE</scope>
    <source>
        <strain evidence="1">KU060626-59</strain>
    </source>
</reference>
<accession>S5MG21</accession>